<gene>
    <name evidence="2" type="ORF">DPMN_077919</name>
</gene>
<evidence type="ECO:0000313" key="2">
    <source>
        <dbReference type="EMBL" id="KAH3702892.1"/>
    </source>
</evidence>
<protein>
    <submittedName>
        <fullName evidence="2">Uncharacterized protein</fullName>
    </submittedName>
</protein>
<sequence length="102" mass="11648">MLRNIIGTNLLTKIHEDLTINVASRVFTRQMLMPDKRRSVKPKISTLCSGELEKQHVSLIQPHFINANNKLTSRVLTRQILTPHDAQQTKGHPSSNISKTYF</sequence>
<feature type="region of interest" description="Disordered" evidence="1">
    <location>
        <begin position="82"/>
        <end position="102"/>
    </location>
</feature>
<dbReference type="Proteomes" id="UP000828390">
    <property type="component" value="Unassembled WGS sequence"/>
</dbReference>
<comment type="caution">
    <text evidence="2">The sequence shown here is derived from an EMBL/GenBank/DDBJ whole genome shotgun (WGS) entry which is preliminary data.</text>
</comment>
<name>A0A9D3YLB9_DREPO</name>
<evidence type="ECO:0000313" key="3">
    <source>
        <dbReference type="Proteomes" id="UP000828390"/>
    </source>
</evidence>
<dbReference type="AlphaFoldDB" id="A0A9D3YLB9"/>
<keyword evidence="3" id="KW-1185">Reference proteome</keyword>
<organism evidence="2 3">
    <name type="scientific">Dreissena polymorpha</name>
    <name type="common">Zebra mussel</name>
    <name type="synonym">Mytilus polymorpha</name>
    <dbReference type="NCBI Taxonomy" id="45954"/>
    <lineage>
        <taxon>Eukaryota</taxon>
        <taxon>Metazoa</taxon>
        <taxon>Spiralia</taxon>
        <taxon>Lophotrochozoa</taxon>
        <taxon>Mollusca</taxon>
        <taxon>Bivalvia</taxon>
        <taxon>Autobranchia</taxon>
        <taxon>Heteroconchia</taxon>
        <taxon>Euheterodonta</taxon>
        <taxon>Imparidentia</taxon>
        <taxon>Neoheterodontei</taxon>
        <taxon>Myida</taxon>
        <taxon>Dreissenoidea</taxon>
        <taxon>Dreissenidae</taxon>
        <taxon>Dreissena</taxon>
    </lineage>
</organism>
<reference evidence="2" key="2">
    <citation type="submission" date="2020-11" db="EMBL/GenBank/DDBJ databases">
        <authorList>
            <person name="McCartney M.A."/>
            <person name="Auch B."/>
            <person name="Kono T."/>
            <person name="Mallez S."/>
            <person name="Becker A."/>
            <person name="Gohl D.M."/>
            <person name="Silverstein K.A.T."/>
            <person name="Koren S."/>
            <person name="Bechman K.B."/>
            <person name="Herman A."/>
            <person name="Abrahante J.E."/>
            <person name="Garbe J."/>
        </authorList>
    </citation>
    <scope>NUCLEOTIDE SEQUENCE</scope>
    <source>
        <strain evidence="2">Duluth1</strain>
        <tissue evidence="2">Whole animal</tissue>
    </source>
</reference>
<evidence type="ECO:0000256" key="1">
    <source>
        <dbReference type="SAM" id="MobiDB-lite"/>
    </source>
</evidence>
<accession>A0A9D3YLB9</accession>
<reference evidence="2" key="1">
    <citation type="journal article" date="2019" name="bioRxiv">
        <title>The Genome of the Zebra Mussel, Dreissena polymorpha: A Resource for Invasive Species Research.</title>
        <authorList>
            <person name="McCartney M.A."/>
            <person name="Auch B."/>
            <person name="Kono T."/>
            <person name="Mallez S."/>
            <person name="Zhang Y."/>
            <person name="Obille A."/>
            <person name="Becker A."/>
            <person name="Abrahante J.E."/>
            <person name="Garbe J."/>
            <person name="Badalamenti J.P."/>
            <person name="Herman A."/>
            <person name="Mangelson H."/>
            <person name="Liachko I."/>
            <person name="Sullivan S."/>
            <person name="Sone E.D."/>
            <person name="Koren S."/>
            <person name="Silverstein K.A.T."/>
            <person name="Beckman K.B."/>
            <person name="Gohl D.M."/>
        </authorList>
    </citation>
    <scope>NUCLEOTIDE SEQUENCE</scope>
    <source>
        <strain evidence="2">Duluth1</strain>
        <tissue evidence="2">Whole animal</tissue>
    </source>
</reference>
<proteinExistence type="predicted"/>
<dbReference type="EMBL" id="JAIWYP010000015">
    <property type="protein sequence ID" value="KAH3702892.1"/>
    <property type="molecule type" value="Genomic_DNA"/>
</dbReference>